<dbReference type="PROSITE" id="PS50846">
    <property type="entry name" value="HMA_2"/>
    <property type="match status" value="1"/>
</dbReference>
<dbReference type="Pfam" id="PF00403">
    <property type="entry name" value="HMA"/>
    <property type="match status" value="1"/>
</dbReference>
<reference evidence="2" key="1">
    <citation type="journal article" date="2021" name="bioRxiv">
        <title>Whole Genome Assembly and Annotation of Northern Wild Rice, Zizania palustris L., Supports a Whole Genome Duplication in the Zizania Genus.</title>
        <authorList>
            <person name="Haas M."/>
            <person name="Kono T."/>
            <person name="Macchietto M."/>
            <person name="Millas R."/>
            <person name="McGilp L."/>
            <person name="Shao M."/>
            <person name="Duquette J."/>
            <person name="Hirsch C.N."/>
            <person name="Kimball J."/>
        </authorList>
    </citation>
    <scope>NUCLEOTIDE SEQUENCE</scope>
    <source>
        <tissue evidence="2">Fresh leaf tissue</tissue>
    </source>
</reference>
<dbReference type="Proteomes" id="UP000729402">
    <property type="component" value="Unassembled WGS sequence"/>
</dbReference>
<dbReference type="GO" id="GO:0046872">
    <property type="term" value="F:metal ion binding"/>
    <property type="evidence" value="ECO:0007669"/>
    <property type="project" value="InterPro"/>
</dbReference>
<organism evidence="2 3">
    <name type="scientific">Zizania palustris</name>
    <name type="common">Northern wild rice</name>
    <dbReference type="NCBI Taxonomy" id="103762"/>
    <lineage>
        <taxon>Eukaryota</taxon>
        <taxon>Viridiplantae</taxon>
        <taxon>Streptophyta</taxon>
        <taxon>Embryophyta</taxon>
        <taxon>Tracheophyta</taxon>
        <taxon>Spermatophyta</taxon>
        <taxon>Magnoliopsida</taxon>
        <taxon>Liliopsida</taxon>
        <taxon>Poales</taxon>
        <taxon>Poaceae</taxon>
        <taxon>BOP clade</taxon>
        <taxon>Oryzoideae</taxon>
        <taxon>Oryzeae</taxon>
        <taxon>Zizaniinae</taxon>
        <taxon>Zizania</taxon>
    </lineage>
</organism>
<sequence>MFSCCTKKTTAVPPSPSAVLGLELHCEGCARKIKKNARKIPGVEKVTTNVAANQMTIFGPAANDVDVLELSVGVRPENIVTIISAPCRGEEPSTAPARI</sequence>
<evidence type="ECO:0000313" key="2">
    <source>
        <dbReference type="EMBL" id="KAG8091701.1"/>
    </source>
</evidence>
<protein>
    <recommendedName>
        <fullName evidence="1">HMA domain-containing protein</fullName>
    </recommendedName>
</protein>
<dbReference type="OrthoDB" id="695731at2759"/>
<name>A0A8J5WN93_ZIZPA</name>
<dbReference type="CDD" id="cd00371">
    <property type="entry name" value="HMA"/>
    <property type="match status" value="1"/>
</dbReference>
<dbReference type="EMBL" id="JAAALK010000080">
    <property type="protein sequence ID" value="KAG8091701.1"/>
    <property type="molecule type" value="Genomic_DNA"/>
</dbReference>
<accession>A0A8J5WN93</accession>
<dbReference type="AlphaFoldDB" id="A0A8J5WN93"/>
<proteinExistence type="predicted"/>
<gene>
    <name evidence="2" type="ORF">GUJ93_ZPchr0012g21318</name>
</gene>
<keyword evidence="3" id="KW-1185">Reference proteome</keyword>
<reference evidence="2" key="2">
    <citation type="submission" date="2021-02" db="EMBL/GenBank/DDBJ databases">
        <authorList>
            <person name="Kimball J.A."/>
            <person name="Haas M.W."/>
            <person name="Macchietto M."/>
            <person name="Kono T."/>
            <person name="Duquette J."/>
            <person name="Shao M."/>
        </authorList>
    </citation>
    <scope>NUCLEOTIDE SEQUENCE</scope>
    <source>
        <tissue evidence="2">Fresh leaf tissue</tissue>
    </source>
</reference>
<comment type="caution">
    <text evidence="2">The sequence shown here is derived from an EMBL/GenBank/DDBJ whole genome shotgun (WGS) entry which is preliminary data.</text>
</comment>
<dbReference type="PANTHER" id="PTHR46413">
    <property type="entry name" value="HEAVY METAL-ASSOCIATED ISOPRENYLATED PLANT PROTEIN 6"/>
    <property type="match status" value="1"/>
</dbReference>
<dbReference type="InterPro" id="IPR044594">
    <property type="entry name" value="HIPP01/3/5/6"/>
</dbReference>
<dbReference type="PANTHER" id="PTHR46413:SF1">
    <property type="entry name" value="HEAVY METAL-ASSOCIATED ISOPRENYLATED PLANT PROTEIN 6"/>
    <property type="match status" value="1"/>
</dbReference>
<feature type="domain" description="HMA" evidence="1">
    <location>
        <begin position="15"/>
        <end position="82"/>
    </location>
</feature>
<evidence type="ECO:0000313" key="3">
    <source>
        <dbReference type="Proteomes" id="UP000729402"/>
    </source>
</evidence>
<evidence type="ECO:0000259" key="1">
    <source>
        <dbReference type="PROSITE" id="PS50846"/>
    </source>
</evidence>
<dbReference type="InterPro" id="IPR006121">
    <property type="entry name" value="HMA_dom"/>
</dbReference>